<evidence type="ECO:0000313" key="5">
    <source>
        <dbReference type="Proteomes" id="UP000194546"/>
    </source>
</evidence>
<evidence type="ECO:0000313" key="4">
    <source>
        <dbReference type="EMBL" id="OTP67223.1"/>
    </source>
</evidence>
<dbReference type="SUPFAM" id="SSF55729">
    <property type="entry name" value="Acyl-CoA N-acyltransferases (Nat)"/>
    <property type="match status" value="1"/>
</dbReference>
<dbReference type="Pfam" id="PF08445">
    <property type="entry name" value="FR47"/>
    <property type="match status" value="1"/>
</dbReference>
<dbReference type="PANTHER" id="PTHR43420:SF12">
    <property type="entry name" value="N-ACETYLTRANSFERASE DOMAIN-CONTAINING PROTEIN"/>
    <property type="match status" value="1"/>
</dbReference>
<feature type="domain" description="N-acetyltransferase" evidence="3">
    <location>
        <begin position="110"/>
        <end position="241"/>
    </location>
</feature>
<organism evidence="4 5">
    <name type="scientific">Caballeronia sordidicola</name>
    <name type="common">Burkholderia sordidicola</name>
    <dbReference type="NCBI Taxonomy" id="196367"/>
    <lineage>
        <taxon>Bacteria</taxon>
        <taxon>Pseudomonadati</taxon>
        <taxon>Pseudomonadota</taxon>
        <taxon>Betaproteobacteria</taxon>
        <taxon>Burkholderiales</taxon>
        <taxon>Burkholderiaceae</taxon>
        <taxon>Caballeronia</taxon>
    </lineage>
</organism>
<proteinExistence type="predicted"/>
<sequence length="241" mass="26528">MESTIDPAAEIESEDYMGNVIWAALSGAHASLAQSNENGLRYKPEFAPFGAAQDYSESSVAQIARMLHADERLTLFTQHKPTIPARYEIVREATVIQMIGAREFAASSDKAIVELGKEDVPSMMRLVEKTDPGPFKERTPEMGRFIGVRERGQLVAMSGERMVAGKYVEVSAVCTHPDWRGQGLAGKLMEHLAAGIQHRGGVPFLHVFSTNTSAIRLYKQLGYRRARELHLTGIVVRAGMG</sequence>
<dbReference type="InterPro" id="IPR050680">
    <property type="entry name" value="YpeA/RimI_acetyltransf"/>
</dbReference>
<evidence type="ECO:0000259" key="3">
    <source>
        <dbReference type="PROSITE" id="PS51186"/>
    </source>
</evidence>
<dbReference type="AlphaFoldDB" id="A0A242M7T1"/>
<dbReference type="Proteomes" id="UP000194546">
    <property type="component" value="Unassembled WGS sequence"/>
</dbReference>
<gene>
    <name evidence="4" type="ORF">PAMC26510_32760</name>
</gene>
<name>A0A242M7T1_CABSO</name>
<evidence type="ECO:0000256" key="1">
    <source>
        <dbReference type="ARBA" id="ARBA00022679"/>
    </source>
</evidence>
<comment type="caution">
    <text evidence="4">The sequence shown here is derived from an EMBL/GenBank/DDBJ whole genome shotgun (WGS) entry which is preliminary data.</text>
</comment>
<accession>A0A242M7T1</accession>
<dbReference type="Gene3D" id="3.40.630.30">
    <property type="match status" value="1"/>
</dbReference>
<dbReference type="PROSITE" id="PS51186">
    <property type="entry name" value="GNAT"/>
    <property type="match status" value="1"/>
</dbReference>
<evidence type="ECO:0000256" key="2">
    <source>
        <dbReference type="ARBA" id="ARBA00023315"/>
    </source>
</evidence>
<dbReference type="InterPro" id="IPR000182">
    <property type="entry name" value="GNAT_dom"/>
</dbReference>
<dbReference type="EMBL" id="NBTY01000198">
    <property type="protein sequence ID" value="OTP67223.1"/>
    <property type="molecule type" value="Genomic_DNA"/>
</dbReference>
<dbReference type="CDD" id="cd04301">
    <property type="entry name" value="NAT_SF"/>
    <property type="match status" value="1"/>
</dbReference>
<dbReference type="InterPro" id="IPR016181">
    <property type="entry name" value="Acyl_CoA_acyltransferase"/>
</dbReference>
<dbReference type="GO" id="GO:0016747">
    <property type="term" value="F:acyltransferase activity, transferring groups other than amino-acyl groups"/>
    <property type="evidence" value="ECO:0007669"/>
    <property type="project" value="InterPro"/>
</dbReference>
<dbReference type="PANTHER" id="PTHR43420">
    <property type="entry name" value="ACETYLTRANSFERASE"/>
    <property type="match status" value="1"/>
</dbReference>
<protein>
    <submittedName>
        <fullName evidence="4">Acetyltransferase</fullName>
    </submittedName>
</protein>
<dbReference type="InterPro" id="IPR013653">
    <property type="entry name" value="GCN5-like_dom"/>
</dbReference>
<keyword evidence="1 4" id="KW-0808">Transferase</keyword>
<reference evidence="4 5" key="1">
    <citation type="submission" date="2017-03" db="EMBL/GenBank/DDBJ databases">
        <title>Genome analysis of strain PAMC 26510.</title>
        <authorList>
            <person name="Oh H.-M."/>
            <person name="Yang J.-A."/>
        </authorList>
    </citation>
    <scope>NUCLEOTIDE SEQUENCE [LARGE SCALE GENOMIC DNA]</scope>
    <source>
        <strain evidence="4 5">PAMC 26510</strain>
    </source>
</reference>
<keyword evidence="2" id="KW-0012">Acyltransferase</keyword>
<dbReference type="RefSeq" id="WP_062001083.1">
    <property type="nucleotide sequence ID" value="NZ_NBTY01000198.1"/>
</dbReference>